<dbReference type="InterPro" id="IPR007634">
    <property type="entry name" value="RNA_pol_sigma_54_DNA-bd"/>
</dbReference>
<feature type="compositionally biased region" description="Basic and acidic residues" evidence="10">
    <location>
        <begin position="61"/>
        <end position="76"/>
    </location>
</feature>
<dbReference type="NCBIfam" id="NF004596">
    <property type="entry name" value="PRK05932.1-3"/>
    <property type="match status" value="1"/>
</dbReference>
<dbReference type="NCBIfam" id="NF009118">
    <property type="entry name" value="PRK12469.1"/>
    <property type="match status" value="1"/>
</dbReference>
<dbReference type="NCBIfam" id="TIGR02395">
    <property type="entry name" value="rpoN_sigma"/>
    <property type="match status" value="1"/>
</dbReference>
<dbReference type="PROSITE" id="PS00718">
    <property type="entry name" value="SIGMA54_2"/>
    <property type="match status" value="1"/>
</dbReference>
<proteinExistence type="inferred from homology"/>
<evidence type="ECO:0000259" key="12">
    <source>
        <dbReference type="Pfam" id="PF04963"/>
    </source>
</evidence>
<protein>
    <recommendedName>
        <fullName evidence="9">RNA polymerase sigma-54 factor</fullName>
    </recommendedName>
</protein>
<dbReference type="Gene3D" id="1.10.10.1330">
    <property type="entry name" value="RNA polymerase sigma-54 factor, core-binding domain"/>
    <property type="match status" value="1"/>
</dbReference>
<evidence type="ECO:0000313" key="13">
    <source>
        <dbReference type="EMBL" id="MFC3088007.1"/>
    </source>
</evidence>
<evidence type="ECO:0000256" key="8">
    <source>
        <dbReference type="ARBA" id="ARBA00023163"/>
    </source>
</evidence>
<evidence type="ECO:0000256" key="2">
    <source>
        <dbReference type="ARBA" id="ARBA00022478"/>
    </source>
</evidence>
<sequence length="473" mass="52139">MTQMPPLYLRHSQSPAMTPQMLMSIRLLQLAQAELERFVNDEVERNPLLDRAGPESAADGGRADDASRARPMRGDPRISAGSGRTNPDFDLLAALPEKPGLRQRVEEQIGLELSDPLDRLIAVALADALDDAGYFRGDTGAVAGRLGVENAQIERVLAACQQFAPTGIFARSLSECLALQLRERDRLDPAMAALLAHLDLVARRDFACLKRICKVDDEDLCGMLAEIRSLDPRPGSALAAGEPVQQIVPDVEVLPACDGWQVELTEAALPRVLINGSYAAQLRRSVGGGADRDFITTCLRNANWLVRSLDQRAHTILKVATEIVRQQDDFLTRGIRHLKPLTLKMVADSIGINESTVSRVTANKFMRTPRGVFELKYFFTVALGSLDGRQAHSAKSVLDQIRQIIDEEEPENVLSDDAIVRMLQATGIVIARRTVTKYREAMRIAPSGQRRREKRMAEQEARLKAGRSVLEGA</sequence>
<evidence type="ECO:0000256" key="7">
    <source>
        <dbReference type="ARBA" id="ARBA00023125"/>
    </source>
</evidence>
<keyword evidence="2 9" id="KW-0240">DNA-directed RNA polymerase</keyword>
<gene>
    <name evidence="13" type="primary">rpoN</name>
    <name evidence="13" type="ORF">ACFOD6_18350</name>
</gene>
<evidence type="ECO:0000313" key="14">
    <source>
        <dbReference type="Proteomes" id="UP001595445"/>
    </source>
</evidence>
<evidence type="ECO:0000256" key="4">
    <source>
        <dbReference type="ARBA" id="ARBA00022695"/>
    </source>
</evidence>
<dbReference type="Pfam" id="PF04963">
    <property type="entry name" value="Sigma54_CBD"/>
    <property type="match status" value="1"/>
</dbReference>
<dbReference type="PROSITE" id="PS50044">
    <property type="entry name" value="SIGMA54_3"/>
    <property type="match status" value="1"/>
</dbReference>
<feature type="region of interest" description="Disordered" evidence="10">
    <location>
        <begin position="46"/>
        <end position="88"/>
    </location>
</feature>
<dbReference type="PRINTS" id="PR00045">
    <property type="entry name" value="SIGMA54FCT"/>
</dbReference>
<dbReference type="Gene3D" id="1.10.10.60">
    <property type="entry name" value="Homeodomain-like"/>
    <property type="match status" value="1"/>
</dbReference>
<keyword evidence="8 9" id="KW-0804">Transcription</keyword>
<feature type="domain" description="RNA polymerase sigma factor 54 DNA-binding" evidence="11">
    <location>
        <begin position="294"/>
        <end position="452"/>
    </location>
</feature>
<dbReference type="Proteomes" id="UP001595445">
    <property type="component" value="Unassembled WGS sequence"/>
</dbReference>
<dbReference type="EMBL" id="JBHRSM010000045">
    <property type="protein sequence ID" value="MFC3088007.1"/>
    <property type="molecule type" value="Genomic_DNA"/>
</dbReference>
<keyword evidence="14" id="KW-1185">Reference proteome</keyword>
<dbReference type="PANTHER" id="PTHR32248:SF4">
    <property type="entry name" value="RNA POLYMERASE SIGMA-54 FACTOR"/>
    <property type="match status" value="1"/>
</dbReference>
<evidence type="ECO:0000256" key="6">
    <source>
        <dbReference type="ARBA" id="ARBA00023082"/>
    </source>
</evidence>
<evidence type="ECO:0000256" key="1">
    <source>
        <dbReference type="ARBA" id="ARBA00008798"/>
    </source>
</evidence>
<evidence type="ECO:0000259" key="11">
    <source>
        <dbReference type="Pfam" id="PF04552"/>
    </source>
</evidence>
<evidence type="ECO:0000256" key="9">
    <source>
        <dbReference type="PIRNR" id="PIRNR000774"/>
    </source>
</evidence>
<keyword evidence="7 9" id="KW-0238">DNA-binding</keyword>
<reference evidence="14" key="1">
    <citation type="journal article" date="2019" name="Int. J. Syst. Evol. Microbiol.">
        <title>The Global Catalogue of Microorganisms (GCM) 10K type strain sequencing project: providing services to taxonomists for standard genome sequencing and annotation.</title>
        <authorList>
            <consortium name="The Broad Institute Genomics Platform"/>
            <consortium name="The Broad Institute Genome Sequencing Center for Infectious Disease"/>
            <person name="Wu L."/>
            <person name="Ma J."/>
        </authorList>
    </citation>
    <scope>NUCLEOTIDE SEQUENCE [LARGE SCALE GENOMIC DNA]</scope>
    <source>
        <strain evidence="14">KCTC 62102</strain>
    </source>
</reference>
<dbReference type="Pfam" id="PF04552">
    <property type="entry name" value="Sigma54_DBD"/>
    <property type="match status" value="1"/>
</dbReference>
<dbReference type="InterPro" id="IPR007046">
    <property type="entry name" value="RNA_pol_sigma_54_core-bd"/>
</dbReference>
<dbReference type="InterPro" id="IPR038709">
    <property type="entry name" value="RpoN_core-bd_sf"/>
</dbReference>
<keyword evidence="4 9" id="KW-0548">Nucleotidyltransferase</keyword>
<dbReference type="RefSeq" id="WP_197647643.1">
    <property type="nucleotide sequence ID" value="NZ_JAEACP010000035.1"/>
</dbReference>
<feature type="domain" description="RNA polymerase sigma factor 54 core-binding" evidence="12">
    <location>
        <begin position="95"/>
        <end position="278"/>
    </location>
</feature>
<keyword evidence="3 9" id="KW-0808">Transferase</keyword>
<feature type="region of interest" description="Disordered" evidence="10">
    <location>
        <begin position="446"/>
        <end position="473"/>
    </location>
</feature>
<organism evidence="13 14">
    <name type="scientific">Tabrizicola soli</name>
    <dbReference type="NCBI Taxonomy" id="2185115"/>
    <lineage>
        <taxon>Bacteria</taxon>
        <taxon>Pseudomonadati</taxon>
        <taxon>Pseudomonadota</taxon>
        <taxon>Alphaproteobacteria</taxon>
        <taxon>Rhodobacterales</taxon>
        <taxon>Paracoccaceae</taxon>
        <taxon>Tabrizicola</taxon>
    </lineage>
</organism>
<comment type="function">
    <text evidence="9">Sigma factors are initiation factors that promote the attachment of RNA polymerase to specific initiation sites and are then released.</text>
</comment>
<evidence type="ECO:0000256" key="5">
    <source>
        <dbReference type="ARBA" id="ARBA00023015"/>
    </source>
</evidence>
<keyword evidence="6 9" id="KW-0731">Sigma factor</keyword>
<evidence type="ECO:0000256" key="3">
    <source>
        <dbReference type="ARBA" id="ARBA00022679"/>
    </source>
</evidence>
<dbReference type="PIRSF" id="PIRSF000774">
    <property type="entry name" value="RpoN"/>
    <property type="match status" value="1"/>
</dbReference>
<accession>A0ABV7DY49</accession>
<comment type="similarity">
    <text evidence="1 9">Belongs to the sigma-54 factor family.</text>
</comment>
<comment type="caution">
    <text evidence="13">The sequence shown here is derived from an EMBL/GenBank/DDBJ whole genome shotgun (WGS) entry which is preliminary data.</text>
</comment>
<evidence type="ECO:0000256" key="10">
    <source>
        <dbReference type="SAM" id="MobiDB-lite"/>
    </source>
</evidence>
<name>A0ABV7DY49_9RHOB</name>
<keyword evidence="5 9" id="KW-0805">Transcription regulation</keyword>
<dbReference type="Pfam" id="PF00309">
    <property type="entry name" value="Sigma54_AID"/>
    <property type="match status" value="1"/>
</dbReference>
<dbReference type="PANTHER" id="PTHR32248">
    <property type="entry name" value="RNA POLYMERASE SIGMA-54 FACTOR"/>
    <property type="match status" value="1"/>
</dbReference>
<dbReference type="InterPro" id="IPR000394">
    <property type="entry name" value="RNA_pol_sigma_54"/>
</dbReference>